<dbReference type="AlphaFoldDB" id="A0A143YF90"/>
<keyword evidence="1" id="KW-1133">Transmembrane helix</keyword>
<keyword evidence="1" id="KW-0472">Membrane</keyword>
<proteinExistence type="predicted"/>
<evidence type="ECO:0000313" key="3">
    <source>
        <dbReference type="Proteomes" id="UP000242754"/>
    </source>
</evidence>
<dbReference type="OrthoDB" id="2135987at2"/>
<dbReference type="EMBL" id="FJNE01000002">
    <property type="protein sequence ID" value="CZQ87497.1"/>
    <property type="molecule type" value="Genomic_DNA"/>
</dbReference>
<evidence type="ECO:0000313" key="2">
    <source>
        <dbReference type="EMBL" id="CZQ87497.1"/>
    </source>
</evidence>
<organism evidence="2 3">
    <name type="scientific">Trichococcus palustris</name>
    <dbReference type="NCBI Taxonomy" id="140314"/>
    <lineage>
        <taxon>Bacteria</taxon>
        <taxon>Bacillati</taxon>
        <taxon>Bacillota</taxon>
        <taxon>Bacilli</taxon>
        <taxon>Lactobacillales</taxon>
        <taxon>Carnobacteriaceae</taxon>
        <taxon>Trichococcus</taxon>
    </lineage>
</organism>
<evidence type="ECO:0000256" key="1">
    <source>
        <dbReference type="SAM" id="Phobius"/>
    </source>
</evidence>
<name>A0A143YF90_9LACT</name>
<gene>
    <name evidence="2" type="ORF">Tpal_905</name>
</gene>
<keyword evidence="1" id="KW-0812">Transmembrane</keyword>
<reference evidence="2 3" key="1">
    <citation type="submission" date="2016-02" db="EMBL/GenBank/DDBJ databases">
        <authorList>
            <person name="Wen L."/>
            <person name="He K."/>
            <person name="Yang H."/>
        </authorList>
    </citation>
    <scope>NUCLEOTIDE SEQUENCE [LARGE SCALE GENOMIC DNA]</scope>
    <source>
        <strain evidence="2">Trichococcus palustris</strain>
    </source>
</reference>
<dbReference type="InterPro" id="IPR016977">
    <property type="entry name" value="ComGF"/>
</dbReference>
<dbReference type="RefSeq" id="WP_087031975.1">
    <property type="nucleotide sequence ID" value="NZ_FJNE01000002.1"/>
</dbReference>
<dbReference type="Pfam" id="PF15980">
    <property type="entry name" value="ComGF"/>
    <property type="match status" value="1"/>
</dbReference>
<dbReference type="STRING" id="140314.SAMN04488076_10553"/>
<accession>A0A143YF90</accession>
<keyword evidence="3" id="KW-1185">Reference proteome</keyword>
<dbReference type="NCBIfam" id="NF041002">
    <property type="entry name" value="pilin_ComGF"/>
    <property type="match status" value="1"/>
</dbReference>
<protein>
    <recommendedName>
        <fullName evidence="4">Competence protein ComGF</fullName>
    </recommendedName>
</protein>
<evidence type="ECO:0008006" key="4">
    <source>
        <dbReference type="Google" id="ProtNLM"/>
    </source>
</evidence>
<dbReference type="Proteomes" id="UP000242754">
    <property type="component" value="Unassembled WGS sequence"/>
</dbReference>
<feature type="transmembrane region" description="Helical" evidence="1">
    <location>
        <begin position="20"/>
        <end position="43"/>
    </location>
</feature>
<sequence>MSVKCRGRCDDMRKSGFTIIEALLALSVNTLLLFLMTGGLQVIQASQEQLEKTNIAQWHLFLNQLENELADEVLVQKTSANIYTKSVNPADKATYSYIFSSNKIVRQKDGTGHHPMLMGIKSVKYEVTNEGISIQAVFADNQTYKAYLVMQKKLP</sequence>